<comment type="caution">
    <text evidence="2">The sequence shown here is derived from an EMBL/GenBank/DDBJ whole genome shotgun (WGS) entry which is preliminary data.</text>
</comment>
<evidence type="ECO:0000313" key="2">
    <source>
        <dbReference type="EMBL" id="CAH2259953.1"/>
    </source>
</evidence>
<feature type="compositionally biased region" description="Pro residues" evidence="1">
    <location>
        <begin position="9"/>
        <end position="21"/>
    </location>
</feature>
<dbReference type="EMBL" id="CAKXAJ010026155">
    <property type="protein sequence ID" value="CAH2259953.1"/>
    <property type="molecule type" value="Genomic_DNA"/>
</dbReference>
<feature type="non-terminal residue" evidence="2">
    <location>
        <position position="1"/>
    </location>
</feature>
<reference evidence="2" key="1">
    <citation type="submission" date="2022-03" db="EMBL/GenBank/DDBJ databases">
        <authorList>
            <person name="Lindestad O."/>
        </authorList>
    </citation>
    <scope>NUCLEOTIDE SEQUENCE</scope>
</reference>
<proteinExistence type="predicted"/>
<evidence type="ECO:0000313" key="3">
    <source>
        <dbReference type="Proteomes" id="UP000838756"/>
    </source>
</evidence>
<dbReference type="Proteomes" id="UP000838756">
    <property type="component" value="Unassembled WGS sequence"/>
</dbReference>
<evidence type="ECO:0000256" key="1">
    <source>
        <dbReference type="SAM" id="MobiDB-lite"/>
    </source>
</evidence>
<keyword evidence="3" id="KW-1185">Reference proteome</keyword>
<dbReference type="AlphaFoldDB" id="A0A8S4SAX9"/>
<protein>
    <submittedName>
        <fullName evidence="2">Jg22011 protein</fullName>
    </submittedName>
</protein>
<accession>A0A8S4SAX9</accession>
<feature type="compositionally biased region" description="Polar residues" evidence="1">
    <location>
        <begin position="39"/>
        <end position="53"/>
    </location>
</feature>
<sequence>SDKCIASPAPLPYGPRPPPRTPRGQSPGAEAYLRERRSTMQPQKTATKLSRIK</sequence>
<gene>
    <name evidence="2" type="primary">jg22011</name>
    <name evidence="2" type="ORF">PAEG_LOCUS23671</name>
</gene>
<organism evidence="2 3">
    <name type="scientific">Pararge aegeria aegeria</name>
    <dbReference type="NCBI Taxonomy" id="348720"/>
    <lineage>
        <taxon>Eukaryota</taxon>
        <taxon>Metazoa</taxon>
        <taxon>Ecdysozoa</taxon>
        <taxon>Arthropoda</taxon>
        <taxon>Hexapoda</taxon>
        <taxon>Insecta</taxon>
        <taxon>Pterygota</taxon>
        <taxon>Neoptera</taxon>
        <taxon>Endopterygota</taxon>
        <taxon>Lepidoptera</taxon>
        <taxon>Glossata</taxon>
        <taxon>Ditrysia</taxon>
        <taxon>Papilionoidea</taxon>
        <taxon>Nymphalidae</taxon>
        <taxon>Satyrinae</taxon>
        <taxon>Satyrini</taxon>
        <taxon>Parargina</taxon>
        <taxon>Pararge</taxon>
    </lineage>
</organism>
<feature type="region of interest" description="Disordered" evidence="1">
    <location>
        <begin position="1"/>
        <end position="53"/>
    </location>
</feature>
<name>A0A8S4SAX9_9NEOP</name>